<proteinExistence type="predicted"/>
<dbReference type="Proteomes" id="UP000010953">
    <property type="component" value="Unassembled WGS sequence"/>
</dbReference>
<dbReference type="EMBL" id="AMZY02000018">
    <property type="protein sequence ID" value="EMS31663.1"/>
    <property type="molecule type" value="Genomic_DNA"/>
</dbReference>
<accession>M7XAI3</accession>
<dbReference type="AlphaFoldDB" id="M7XAI3"/>
<keyword evidence="2" id="KW-1185">Reference proteome</keyword>
<evidence type="ECO:0000313" key="2">
    <source>
        <dbReference type="Proteomes" id="UP000010953"/>
    </source>
</evidence>
<sequence length="41" mass="4667">MFLAFYLIKENSSSIHLSTGYEKKNRSIYPAGLRAVGIVYE</sequence>
<comment type="caution">
    <text evidence="1">The sequence shown here is derived from an EMBL/GenBank/DDBJ whole genome shotgun (WGS) entry which is preliminary data.</text>
</comment>
<gene>
    <name evidence="1" type="ORF">C943_01934</name>
</gene>
<evidence type="ECO:0000313" key="1">
    <source>
        <dbReference type="EMBL" id="EMS31663.1"/>
    </source>
</evidence>
<name>M7XAI3_9BACT</name>
<organism evidence="1 2">
    <name type="scientific">Mariniradius saccharolyticus AK6</name>
    <dbReference type="NCBI Taxonomy" id="1239962"/>
    <lineage>
        <taxon>Bacteria</taxon>
        <taxon>Pseudomonadati</taxon>
        <taxon>Bacteroidota</taxon>
        <taxon>Cytophagia</taxon>
        <taxon>Cytophagales</taxon>
        <taxon>Cyclobacteriaceae</taxon>
        <taxon>Mariniradius</taxon>
    </lineage>
</organism>
<protein>
    <submittedName>
        <fullName evidence="1">Uncharacterized protein</fullName>
    </submittedName>
</protein>
<dbReference type="InParanoid" id="M7XAI3"/>
<dbReference type="STRING" id="1239962.C943_01934"/>
<reference evidence="1" key="1">
    <citation type="submission" date="2013-01" db="EMBL/GenBank/DDBJ databases">
        <title>Genome assembly of Mariniradius saccharolyticus AK6.</title>
        <authorList>
            <person name="Vaidya B."/>
            <person name="Khatri I."/>
            <person name="Tanuku N.R.S."/>
            <person name="Subramanian S."/>
            <person name="Pinnaka A."/>
        </authorList>
    </citation>
    <scope>NUCLEOTIDE SEQUENCE [LARGE SCALE GENOMIC DNA]</scope>
    <source>
        <strain evidence="1">AK6</strain>
    </source>
</reference>